<dbReference type="PANTHER" id="PTHR33116:SF78">
    <property type="entry name" value="OS12G0587133 PROTEIN"/>
    <property type="match status" value="1"/>
</dbReference>
<keyword evidence="4 9" id="KW-0964">Secreted</keyword>
<dbReference type="GO" id="GO:0030154">
    <property type="term" value="P:cell differentiation"/>
    <property type="evidence" value="ECO:0007669"/>
    <property type="project" value="UniProtKB-UniRule"/>
</dbReference>
<feature type="transmembrane region" description="Helical" evidence="10">
    <location>
        <begin position="619"/>
        <end position="637"/>
    </location>
</feature>
<protein>
    <recommendedName>
        <fullName evidence="9">Phytosulfokine</fullName>
    </recommendedName>
    <component>
        <recommendedName>
            <fullName evidence="9">Phytosulfokine-alpha</fullName>
            <shortName evidence="9">PSK-alpha</shortName>
            <shortName evidence="9">Phytosulfokine-a</shortName>
        </recommendedName>
    </component>
    <component>
        <recommendedName>
            <fullName evidence="9">Phytosulfokine-beta</fullName>
            <shortName evidence="9">PSK-beta</shortName>
            <shortName evidence="9">Phytosulfokine-b</shortName>
        </recommendedName>
    </component>
</protein>
<keyword evidence="5 9" id="KW-0765">Sulfation</keyword>
<sequence>MGLNMKVRDVLIDGLWCWPMEIWSKYGEILQLYLPPLIDGTKDKIRWKGKNNISSDFTVANVWRDIRYEENEVNWANMVWFSHGVPRHAFILWLAFRNSLRTKDRLGMWSMNLDPLCVLCENGMESHEHIFIACTYSHDVWNNMGGLKGTGDLMNILKRNDLSWDNFVGLMSNIPTSNSIWSIFQRIVLAAVIYFIWQERNIRMHGGEKRSAGVLANQIVEIVKLRLLGLKIKNNAQTLWMFTLGNLKIDLDHCWWINGIYNEQTDLGGDWIERFHLLAYENPWVGVFGEGYFISLCWFSWGFGIGYWVEDIREWRVEEGGTYWSFGVTKSIREWFFVSLLDLNSILGLGISLYHILKRWGGLVNLKHHPSDMDVWYPSLWIPSTSFRTEWWSQSQCLYLVVYSHEIHLSEPKKGGDGKSRGLFFNGHDRSGISILSLCCCRWLTKTDRNLRCPISLPLCMDSEILAIIDRFTHCDGWISSFSWWIARYFFQQDNLFRTLEAVLCFLWRMEFVGSSLMQTGAVSNVALSFNRIGKVSNSKEMLTENRFRFQRRGCVRDEWGNIKEMDYEMGIILGLKVVFNWAAYLNFWWSIILFGPEDMGLKGTIFSALDHTLGSKLIFSWAAYSNLWCSFAFFGLEDMDWKLIATEDYNDMEAVKCRMEDCGSRDEECLKRRVLEEAHLDYIYTQHHRP</sequence>
<dbReference type="Proteomes" id="UP000243975">
    <property type="component" value="Unassembled WGS sequence"/>
</dbReference>
<comment type="PTM">
    <text evidence="9">PSK-alpha is produced by endopeptidase digestion. PSK-beta is produced from PSK-alpha by exopeptidase digestion.</text>
</comment>
<dbReference type="InterPro" id="IPR009438">
    <property type="entry name" value="Phytosulfokine"/>
</dbReference>
<evidence type="ECO:0000256" key="4">
    <source>
        <dbReference type="ARBA" id="ARBA00022525"/>
    </source>
</evidence>
<evidence type="ECO:0000256" key="6">
    <source>
        <dbReference type="ARBA" id="ARBA00022729"/>
    </source>
</evidence>
<evidence type="ECO:0000256" key="10">
    <source>
        <dbReference type="SAM" id="Phobius"/>
    </source>
</evidence>
<evidence type="ECO:0000256" key="3">
    <source>
        <dbReference type="ARBA" id="ARBA00022473"/>
    </source>
</evidence>
<keyword evidence="6 9" id="KW-0732">Signal</keyword>
<feature type="transmembrane region" description="Helical" evidence="10">
    <location>
        <begin position="335"/>
        <end position="357"/>
    </location>
</feature>
<dbReference type="EMBL" id="LEKV01005376">
    <property type="protein sequence ID" value="KVH88545.1"/>
    <property type="molecule type" value="Genomic_DNA"/>
</dbReference>
<feature type="transmembrane region" description="Helical" evidence="10">
    <location>
        <begin position="572"/>
        <end position="593"/>
    </location>
</feature>
<dbReference type="GO" id="GO:0008283">
    <property type="term" value="P:cell population proliferation"/>
    <property type="evidence" value="ECO:0007669"/>
    <property type="project" value="UniProtKB-UniRule"/>
</dbReference>
<keyword evidence="8 9" id="KW-0339">Growth factor</keyword>
<reference evidence="12 13" key="1">
    <citation type="journal article" date="2016" name="Sci. Rep.">
        <title>The genome sequence of the outbreeding globe artichoke constructed de novo incorporating a phase-aware low-pass sequencing strategy of F1 progeny.</title>
        <authorList>
            <person name="Scaglione D."/>
            <person name="Reyes-Chin-Wo S."/>
            <person name="Acquadro A."/>
            <person name="Froenicke L."/>
            <person name="Portis E."/>
            <person name="Beitel C."/>
            <person name="Tirone M."/>
            <person name="Mauro R."/>
            <person name="Lo Monaco A."/>
            <person name="Mauromicale G."/>
            <person name="Faccioli P."/>
            <person name="Cattivelli L."/>
            <person name="Rieseberg L."/>
            <person name="Michelmore R."/>
            <person name="Lanteri S."/>
        </authorList>
    </citation>
    <scope>NUCLEOTIDE SEQUENCE [LARGE SCALE GENOMIC DNA]</scope>
    <source>
        <strain evidence="12">2C</strain>
    </source>
</reference>
<keyword evidence="10" id="KW-0812">Transmembrane</keyword>
<evidence type="ECO:0000256" key="1">
    <source>
        <dbReference type="ARBA" id="ARBA00004613"/>
    </source>
</evidence>
<accession>A0A103XD42</accession>
<keyword evidence="7 9" id="KW-0221">Differentiation</keyword>
<dbReference type="STRING" id="59895.A0A103XD42"/>
<dbReference type="Pfam" id="PF13966">
    <property type="entry name" value="zf-RVT"/>
    <property type="match status" value="1"/>
</dbReference>
<dbReference type="Pfam" id="PF06404">
    <property type="entry name" value="PSK"/>
    <property type="match status" value="1"/>
</dbReference>
<evidence type="ECO:0000256" key="7">
    <source>
        <dbReference type="ARBA" id="ARBA00022782"/>
    </source>
</evidence>
<evidence type="ECO:0000256" key="9">
    <source>
        <dbReference type="RuleBase" id="RU368031"/>
    </source>
</evidence>
<evidence type="ECO:0000313" key="13">
    <source>
        <dbReference type="Proteomes" id="UP000243975"/>
    </source>
</evidence>
<organism evidence="12 13">
    <name type="scientific">Cynara cardunculus var. scolymus</name>
    <name type="common">Globe artichoke</name>
    <name type="synonym">Cynara scolymus</name>
    <dbReference type="NCBI Taxonomy" id="59895"/>
    <lineage>
        <taxon>Eukaryota</taxon>
        <taxon>Viridiplantae</taxon>
        <taxon>Streptophyta</taxon>
        <taxon>Embryophyta</taxon>
        <taxon>Tracheophyta</taxon>
        <taxon>Spermatophyta</taxon>
        <taxon>Magnoliopsida</taxon>
        <taxon>eudicotyledons</taxon>
        <taxon>Gunneridae</taxon>
        <taxon>Pentapetalae</taxon>
        <taxon>asterids</taxon>
        <taxon>campanulids</taxon>
        <taxon>Asterales</taxon>
        <taxon>Asteraceae</taxon>
        <taxon>Carduoideae</taxon>
        <taxon>Cardueae</taxon>
        <taxon>Carduinae</taxon>
        <taxon>Cynara</taxon>
    </lineage>
</organism>
<keyword evidence="10" id="KW-1133">Transmembrane helix</keyword>
<keyword evidence="13" id="KW-1185">Reference proteome</keyword>
<evidence type="ECO:0000256" key="2">
    <source>
        <dbReference type="ARBA" id="ARBA00010781"/>
    </source>
</evidence>
<gene>
    <name evidence="12" type="ORF">Ccrd_026552</name>
</gene>
<comment type="function">
    <text evidence="9">Promotes plant cell differentiation, organogenesis and somatic embryogenesis as well as cell proliferation.</text>
</comment>
<proteinExistence type="inferred from homology"/>
<dbReference type="AlphaFoldDB" id="A0A103XD42"/>
<evidence type="ECO:0000256" key="5">
    <source>
        <dbReference type="ARBA" id="ARBA00022641"/>
    </source>
</evidence>
<keyword evidence="10" id="KW-0472">Membrane</keyword>
<dbReference type="GO" id="GO:0005576">
    <property type="term" value="C:extracellular region"/>
    <property type="evidence" value="ECO:0007669"/>
    <property type="project" value="UniProtKB-SubCell"/>
</dbReference>
<evidence type="ECO:0000259" key="11">
    <source>
        <dbReference type="Pfam" id="PF13966"/>
    </source>
</evidence>
<dbReference type="Gramene" id="KVH88545">
    <property type="protein sequence ID" value="KVH88545"/>
    <property type="gene ID" value="Ccrd_026552"/>
</dbReference>
<comment type="caution">
    <text evidence="12">The sequence shown here is derived from an EMBL/GenBank/DDBJ whole genome shotgun (WGS) entry which is preliminary data.</text>
</comment>
<comment type="similarity">
    <text evidence="2 9">Belongs to the phytosulfokine family.</text>
</comment>
<dbReference type="GO" id="GO:0008083">
    <property type="term" value="F:growth factor activity"/>
    <property type="evidence" value="ECO:0007669"/>
    <property type="project" value="UniProtKB-UniRule"/>
</dbReference>
<evidence type="ECO:0000256" key="8">
    <source>
        <dbReference type="ARBA" id="ARBA00023030"/>
    </source>
</evidence>
<feature type="domain" description="Reverse transcriptase zinc-binding" evidence="11">
    <location>
        <begin position="57"/>
        <end position="141"/>
    </location>
</feature>
<dbReference type="InterPro" id="IPR026960">
    <property type="entry name" value="RVT-Znf"/>
</dbReference>
<name>A0A103XD42_CYNCS</name>
<comment type="subcellular location">
    <subcellularLocation>
        <location evidence="1 9">Secreted</location>
    </subcellularLocation>
</comment>
<comment type="PTM">
    <text evidence="9">Sulfation is important for activity and for the binding to a putative membrane receptor.</text>
</comment>
<keyword evidence="3 9" id="KW-0217">Developmental protein</keyword>
<evidence type="ECO:0000313" key="12">
    <source>
        <dbReference type="EMBL" id="KVH88545.1"/>
    </source>
</evidence>
<dbReference type="PANTHER" id="PTHR33116">
    <property type="entry name" value="REVERSE TRANSCRIPTASE ZINC-BINDING DOMAIN-CONTAINING PROTEIN-RELATED-RELATED"/>
    <property type="match status" value="1"/>
</dbReference>